<name>A0ABS1Z0B2_9GAMM</name>
<dbReference type="RefSeq" id="WP_052246502.1">
    <property type="nucleotide sequence ID" value="NZ_CP083448.1"/>
</dbReference>
<reference evidence="2 3" key="1">
    <citation type="submission" date="2021-01" db="EMBL/GenBank/DDBJ databases">
        <title>Complete genome sequence of Pantoea eucrina OB49, a heavy metal tolerant bacterium with PGPR potential isolated from wheat in Algeria.</title>
        <authorList>
            <person name="Lekired A."/>
            <person name="Ouzari I.H."/>
        </authorList>
    </citation>
    <scope>NUCLEOTIDE SEQUENCE [LARGE SCALE GENOMIC DNA]</scope>
    <source>
        <strain evidence="2 3">OB49</strain>
    </source>
</reference>
<evidence type="ECO:0000313" key="3">
    <source>
        <dbReference type="Proteomes" id="UP000809137"/>
    </source>
</evidence>
<feature type="region of interest" description="Disordered" evidence="1">
    <location>
        <begin position="1"/>
        <end position="94"/>
    </location>
</feature>
<dbReference type="Proteomes" id="UP000809137">
    <property type="component" value="Unassembled WGS sequence"/>
</dbReference>
<proteinExistence type="predicted"/>
<organism evidence="2 3">
    <name type="scientific">Pantoea eucrina</name>
    <dbReference type="NCBI Taxonomy" id="472693"/>
    <lineage>
        <taxon>Bacteria</taxon>
        <taxon>Pseudomonadati</taxon>
        <taxon>Pseudomonadota</taxon>
        <taxon>Gammaproteobacteria</taxon>
        <taxon>Enterobacterales</taxon>
        <taxon>Erwiniaceae</taxon>
        <taxon>Pantoea</taxon>
    </lineage>
</organism>
<feature type="compositionally biased region" description="Low complexity" evidence="1">
    <location>
        <begin position="33"/>
        <end position="55"/>
    </location>
</feature>
<feature type="compositionally biased region" description="Low complexity" evidence="1">
    <location>
        <begin position="70"/>
        <end position="83"/>
    </location>
</feature>
<keyword evidence="3" id="KW-1185">Reference proteome</keyword>
<sequence>MSEQQSVNPAAAADPHDVSPLENFANETAPASPAVTEEVATSAEAAATPEESVPADATPQPVAGDPLTTASARADAAPAEVAAPSQTEGASPAAAALDAGVKDFVQAFTFVEHGVSQLGEAAKAELMTLARKYL</sequence>
<gene>
    <name evidence="2" type="ORF">JJB79_00100</name>
</gene>
<comment type="caution">
    <text evidence="2">The sequence shown here is derived from an EMBL/GenBank/DDBJ whole genome shotgun (WGS) entry which is preliminary data.</text>
</comment>
<protein>
    <submittedName>
        <fullName evidence="2">Uncharacterized protein</fullName>
    </submittedName>
</protein>
<evidence type="ECO:0000256" key="1">
    <source>
        <dbReference type="SAM" id="MobiDB-lite"/>
    </source>
</evidence>
<accession>A0ABS1Z0B2</accession>
<dbReference type="EMBL" id="JAFCXS010000001">
    <property type="protein sequence ID" value="MBM0745826.1"/>
    <property type="molecule type" value="Genomic_DNA"/>
</dbReference>
<dbReference type="GeneID" id="84691582"/>
<evidence type="ECO:0000313" key="2">
    <source>
        <dbReference type="EMBL" id="MBM0745826.1"/>
    </source>
</evidence>